<name>A0AAV4Y3D2_CAEEX</name>
<organism evidence="1 2">
    <name type="scientific">Caerostris extrusa</name>
    <name type="common">Bark spider</name>
    <name type="synonym">Caerostris bankana</name>
    <dbReference type="NCBI Taxonomy" id="172846"/>
    <lineage>
        <taxon>Eukaryota</taxon>
        <taxon>Metazoa</taxon>
        <taxon>Ecdysozoa</taxon>
        <taxon>Arthropoda</taxon>
        <taxon>Chelicerata</taxon>
        <taxon>Arachnida</taxon>
        <taxon>Araneae</taxon>
        <taxon>Araneomorphae</taxon>
        <taxon>Entelegynae</taxon>
        <taxon>Araneoidea</taxon>
        <taxon>Araneidae</taxon>
        <taxon>Caerostris</taxon>
    </lineage>
</organism>
<evidence type="ECO:0000313" key="1">
    <source>
        <dbReference type="EMBL" id="GIZ01583.1"/>
    </source>
</evidence>
<protein>
    <submittedName>
        <fullName evidence="1">Uncharacterized protein</fullName>
    </submittedName>
</protein>
<gene>
    <name evidence="1" type="ORF">CEXT_451131</name>
</gene>
<sequence length="220" mass="25980">MKDSPVSFFRGNNRFPRQNRERFSIKCLFSRVYLPLTLILKRVGRQGEGIWNPFPTDNPKCEVFLKTPEEFKREEFLNFRKSGLGVYLFLASILERVGRRGWGRIWNPFPTDNPKCEVFRKTPEEFKRERVFSISGNWVRRVGRHGVGWIRNPFPTDNPKCEVFRKPPEEFKREAFSQFQEIGFGGRNQTLSEVGEIVFARCCRSLSSPESLQQWLEIHI</sequence>
<dbReference type="AlphaFoldDB" id="A0AAV4Y3D2"/>
<dbReference type="Proteomes" id="UP001054945">
    <property type="component" value="Unassembled WGS sequence"/>
</dbReference>
<accession>A0AAV4Y3D2</accession>
<proteinExistence type="predicted"/>
<evidence type="ECO:0000313" key="2">
    <source>
        <dbReference type="Proteomes" id="UP001054945"/>
    </source>
</evidence>
<keyword evidence="2" id="KW-1185">Reference proteome</keyword>
<dbReference type="EMBL" id="BPLR01001320">
    <property type="protein sequence ID" value="GIZ01583.1"/>
    <property type="molecule type" value="Genomic_DNA"/>
</dbReference>
<comment type="caution">
    <text evidence="1">The sequence shown here is derived from an EMBL/GenBank/DDBJ whole genome shotgun (WGS) entry which is preliminary data.</text>
</comment>
<reference evidence="1 2" key="1">
    <citation type="submission" date="2021-06" db="EMBL/GenBank/DDBJ databases">
        <title>Caerostris extrusa draft genome.</title>
        <authorList>
            <person name="Kono N."/>
            <person name="Arakawa K."/>
        </authorList>
    </citation>
    <scope>NUCLEOTIDE SEQUENCE [LARGE SCALE GENOMIC DNA]</scope>
</reference>